<sequence>MPSLHPDYQCDILVIGAGIGGASAAAQLVDTADILVIEAEEMPGYHTTGRSAAFYAQSYGGPAILPLTNASQAFYLQPPKVFSDAPLMTGRGCLHIYGAHNRDRALRRAEELAKTVPSIGLVSADEALARVPVLRPEGISGAMDDPDCCDLDVGAIHQGYLKQLRRGGGRLLCDARLQKLEQISSGFMAYSSKGTIKAAMVVNAAGAWADDVARMAGVAPVGLQPMRRTAMVFKPKTVAISPDWPLVIDIDETLYFKPEAGQMLASPADETPMNPCDVQPEDLDIAKTIDRIERISTLDVPSVGRKWAGLRSFAPDRVPVVGRDPDCAGFIWCAGQGGYGIQTAPAMAALTKAVTLSEDLPDWLAAHAVAPERYAPARFRL</sequence>
<comment type="caution">
    <text evidence="3">The sequence shown here is derived from an EMBL/GenBank/DDBJ whole genome shotgun (WGS) entry which is preliminary data.</text>
</comment>
<feature type="domain" description="FAD dependent oxidoreductase" evidence="2">
    <location>
        <begin position="11"/>
        <end position="351"/>
    </location>
</feature>
<dbReference type="SUPFAM" id="SSF51905">
    <property type="entry name" value="FAD/NAD(P)-binding domain"/>
    <property type="match status" value="1"/>
</dbReference>
<proteinExistence type="predicted"/>
<evidence type="ECO:0000313" key="4">
    <source>
        <dbReference type="Proteomes" id="UP000322084"/>
    </source>
</evidence>
<dbReference type="GO" id="GO:0005737">
    <property type="term" value="C:cytoplasm"/>
    <property type="evidence" value="ECO:0007669"/>
    <property type="project" value="TreeGrafter"/>
</dbReference>
<keyword evidence="1" id="KW-0560">Oxidoreductase</keyword>
<dbReference type="AlphaFoldDB" id="A0A5A7MQQ3"/>
<dbReference type="PANTHER" id="PTHR13847">
    <property type="entry name" value="SARCOSINE DEHYDROGENASE-RELATED"/>
    <property type="match status" value="1"/>
</dbReference>
<gene>
    <name evidence="3" type="primary">dauA</name>
    <name evidence="3" type="ORF">JCM17844_15910</name>
</gene>
<dbReference type="Proteomes" id="UP000322084">
    <property type="component" value="Unassembled WGS sequence"/>
</dbReference>
<dbReference type="PANTHER" id="PTHR13847:SF287">
    <property type="entry name" value="FAD-DEPENDENT OXIDOREDUCTASE DOMAIN-CONTAINING PROTEIN 1"/>
    <property type="match status" value="1"/>
</dbReference>
<dbReference type="EMBL" id="BKCL01000004">
    <property type="protein sequence ID" value="GEQ97954.1"/>
    <property type="molecule type" value="Genomic_DNA"/>
</dbReference>
<dbReference type="InterPro" id="IPR006076">
    <property type="entry name" value="FAD-dep_OxRdtase"/>
</dbReference>
<evidence type="ECO:0000313" key="3">
    <source>
        <dbReference type="EMBL" id="GEQ97954.1"/>
    </source>
</evidence>
<dbReference type="Gene3D" id="3.50.50.60">
    <property type="entry name" value="FAD/NAD(P)-binding domain"/>
    <property type="match status" value="1"/>
</dbReference>
<evidence type="ECO:0000256" key="1">
    <source>
        <dbReference type="ARBA" id="ARBA00023002"/>
    </source>
</evidence>
<dbReference type="RefSeq" id="WP_150000334.1">
    <property type="nucleotide sequence ID" value="NZ_BKCL01000004.1"/>
</dbReference>
<dbReference type="InterPro" id="IPR036188">
    <property type="entry name" value="FAD/NAD-bd_sf"/>
</dbReference>
<evidence type="ECO:0000259" key="2">
    <source>
        <dbReference type="Pfam" id="PF01266"/>
    </source>
</evidence>
<dbReference type="Pfam" id="PF01266">
    <property type="entry name" value="DAO"/>
    <property type="match status" value="1"/>
</dbReference>
<name>A0A5A7MQQ3_9PROT</name>
<protein>
    <submittedName>
        <fullName evidence="3">FAD-dependent catabolic D-arginine dehydrogenase DauA</fullName>
    </submittedName>
</protein>
<organism evidence="3 4">
    <name type="scientific">Iodidimonas gelatinilytica</name>
    <dbReference type="NCBI Taxonomy" id="1236966"/>
    <lineage>
        <taxon>Bacteria</taxon>
        <taxon>Pseudomonadati</taxon>
        <taxon>Pseudomonadota</taxon>
        <taxon>Alphaproteobacteria</taxon>
        <taxon>Iodidimonadales</taxon>
        <taxon>Iodidimonadaceae</taxon>
        <taxon>Iodidimonas</taxon>
    </lineage>
</organism>
<reference evidence="3 4" key="1">
    <citation type="submission" date="2019-09" db="EMBL/GenBank/DDBJ databases">
        <title>NBRP : Genome information of microbial organism related human and environment.</title>
        <authorList>
            <person name="Hattori M."/>
            <person name="Oshima K."/>
            <person name="Inaba H."/>
            <person name="Suda W."/>
            <person name="Sakamoto M."/>
            <person name="Iino T."/>
            <person name="Kitahara M."/>
            <person name="Oshida Y."/>
            <person name="Iida T."/>
            <person name="Kudo T."/>
            <person name="Itoh T."/>
            <person name="Ohkuma M."/>
        </authorList>
    </citation>
    <scope>NUCLEOTIDE SEQUENCE [LARGE SCALE GENOMIC DNA]</scope>
    <source>
        <strain evidence="3 4">Hi-2</strain>
    </source>
</reference>
<dbReference type="Gene3D" id="3.30.9.10">
    <property type="entry name" value="D-Amino Acid Oxidase, subunit A, domain 2"/>
    <property type="match status" value="1"/>
</dbReference>
<dbReference type="GO" id="GO:0016491">
    <property type="term" value="F:oxidoreductase activity"/>
    <property type="evidence" value="ECO:0007669"/>
    <property type="project" value="UniProtKB-KW"/>
</dbReference>
<accession>A0A5A7MQQ3</accession>